<dbReference type="RefSeq" id="WP_012631463.1">
    <property type="nucleotide sequence ID" value="NC_011891.1"/>
</dbReference>
<evidence type="ECO:0000256" key="5">
    <source>
        <dbReference type="ARBA" id="ARBA00022833"/>
    </source>
</evidence>
<name>B8J6Y6_ANAD2</name>
<keyword evidence="6" id="KW-0482">Metalloprotease</keyword>
<dbReference type="PANTHER" id="PTHR15910:SF1">
    <property type="entry name" value="ARCHAEMETZINCIN-2"/>
    <property type="match status" value="1"/>
</dbReference>
<dbReference type="InterPro" id="IPR024079">
    <property type="entry name" value="MetalloPept_cat_dom_sf"/>
</dbReference>
<protein>
    <submittedName>
        <fullName evidence="7">Peptidase zinc-dependent</fullName>
    </submittedName>
</protein>
<evidence type="ECO:0000313" key="8">
    <source>
        <dbReference type="Proteomes" id="UP000007089"/>
    </source>
</evidence>
<keyword evidence="3" id="KW-0479">Metal-binding</keyword>
<dbReference type="GO" id="GO:0008237">
    <property type="term" value="F:metallopeptidase activity"/>
    <property type="evidence" value="ECO:0007669"/>
    <property type="project" value="UniProtKB-KW"/>
</dbReference>
<dbReference type="Pfam" id="PF07998">
    <property type="entry name" value="Peptidase_M54"/>
    <property type="match status" value="1"/>
</dbReference>
<dbReference type="HOGENOM" id="CLU_108521_2_0_7"/>
<evidence type="ECO:0000256" key="6">
    <source>
        <dbReference type="ARBA" id="ARBA00023049"/>
    </source>
</evidence>
<organism evidence="7 8">
    <name type="scientific">Anaeromyxobacter dehalogenans (strain ATCC BAA-258 / DSM 21875 / 2CP-1)</name>
    <dbReference type="NCBI Taxonomy" id="455488"/>
    <lineage>
        <taxon>Bacteria</taxon>
        <taxon>Pseudomonadati</taxon>
        <taxon>Myxococcota</taxon>
        <taxon>Myxococcia</taxon>
        <taxon>Myxococcales</taxon>
        <taxon>Cystobacterineae</taxon>
        <taxon>Anaeromyxobacteraceae</taxon>
        <taxon>Anaeromyxobacter</taxon>
    </lineage>
</organism>
<sequence>MAAPSHVLLIGLGNVGPKTLAEAAQALRDVYALASKAGPSLDRPQYAFNKDRGQYHAPAIVRRLAALRAGAGGAPVLGVVDVDLFLPDAAYVLGDADRDAGAAVYSVSRLGAADPALARRRIQVEAVHGVGHLLGLSHCLDFRCAMFLSRDAADSDRKGPGLCASCRASLARP</sequence>
<proteinExistence type="predicted"/>
<dbReference type="SUPFAM" id="SSF55486">
    <property type="entry name" value="Metalloproteases ('zincins'), catalytic domain"/>
    <property type="match status" value="1"/>
</dbReference>
<evidence type="ECO:0000256" key="2">
    <source>
        <dbReference type="ARBA" id="ARBA00022670"/>
    </source>
</evidence>
<evidence type="ECO:0000256" key="3">
    <source>
        <dbReference type="ARBA" id="ARBA00022723"/>
    </source>
</evidence>
<keyword evidence="2" id="KW-0645">Protease</keyword>
<dbReference type="PIRSF" id="PIRSF005785">
    <property type="entry name" value="Zn-prot_arch"/>
    <property type="match status" value="1"/>
</dbReference>
<evidence type="ECO:0000256" key="1">
    <source>
        <dbReference type="ARBA" id="ARBA00001947"/>
    </source>
</evidence>
<dbReference type="GO" id="GO:0008270">
    <property type="term" value="F:zinc ion binding"/>
    <property type="evidence" value="ECO:0007669"/>
    <property type="project" value="InterPro"/>
</dbReference>
<reference evidence="7" key="1">
    <citation type="submission" date="2009-01" db="EMBL/GenBank/DDBJ databases">
        <title>Complete sequence of Anaeromyxobacter dehalogenans 2CP-1.</title>
        <authorList>
            <consortium name="US DOE Joint Genome Institute"/>
            <person name="Lucas S."/>
            <person name="Copeland A."/>
            <person name="Lapidus A."/>
            <person name="Glavina del Rio T."/>
            <person name="Dalin E."/>
            <person name="Tice H."/>
            <person name="Bruce D."/>
            <person name="Goodwin L."/>
            <person name="Pitluck S."/>
            <person name="Saunders E."/>
            <person name="Brettin T."/>
            <person name="Detter J.C."/>
            <person name="Han C."/>
            <person name="Larimer F."/>
            <person name="Land M."/>
            <person name="Hauser L."/>
            <person name="Kyrpides N."/>
            <person name="Ovchinnikova G."/>
            <person name="Beliaev A.S."/>
            <person name="Richardson P."/>
        </authorList>
    </citation>
    <scope>NUCLEOTIDE SEQUENCE</scope>
    <source>
        <strain evidence="7">2CP-1</strain>
    </source>
</reference>
<dbReference type="GO" id="GO:0006508">
    <property type="term" value="P:proteolysis"/>
    <property type="evidence" value="ECO:0007669"/>
    <property type="project" value="UniProtKB-KW"/>
</dbReference>
<dbReference type="Gene3D" id="3.40.390.10">
    <property type="entry name" value="Collagenase (Catalytic Domain)"/>
    <property type="match status" value="1"/>
</dbReference>
<dbReference type="CDD" id="cd11375">
    <property type="entry name" value="Peptidase_M54"/>
    <property type="match status" value="1"/>
</dbReference>
<comment type="cofactor">
    <cofactor evidence="1">
        <name>Zn(2+)</name>
        <dbReference type="ChEBI" id="CHEBI:29105"/>
    </cofactor>
</comment>
<dbReference type="InterPro" id="IPR012962">
    <property type="entry name" value="Pept_M54_archaemetzincn"/>
</dbReference>
<keyword evidence="5" id="KW-0862">Zinc</keyword>
<dbReference type="AlphaFoldDB" id="B8J6Y6"/>
<evidence type="ECO:0000256" key="4">
    <source>
        <dbReference type="ARBA" id="ARBA00022801"/>
    </source>
</evidence>
<accession>B8J6Y6</accession>
<dbReference type="Proteomes" id="UP000007089">
    <property type="component" value="Chromosome"/>
</dbReference>
<dbReference type="EMBL" id="CP001359">
    <property type="protein sequence ID" value="ACL63367.1"/>
    <property type="molecule type" value="Genomic_DNA"/>
</dbReference>
<keyword evidence="4" id="KW-0378">Hydrolase</keyword>
<keyword evidence="8" id="KW-1185">Reference proteome</keyword>
<evidence type="ECO:0000313" key="7">
    <source>
        <dbReference type="EMBL" id="ACL63367.1"/>
    </source>
</evidence>
<gene>
    <name evidence="7" type="ordered locus">A2cp1_0006</name>
</gene>
<dbReference type="KEGG" id="acp:A2cp1_0006"/>
<dbReference type="PANTHER" id="PTHR15910">
    <property type="entry name" value="ARCHAEMETZINCIN"/>
    <property type="match status" value="1"/>
</dbReference>
<dbReference type="InterPro" id="IPR012091">
    <property type="entry name" value="Pept_M54_archaemetzncn_arc/bac"/>
</dbReference>